<evidence type="ECO:0000256" key="1">
    <source>
        <dbReference type="SAM" id="MobiDB-lite"/>
    </source>
</evidence>
<feature type="region of interest" description="Disordered" evidence="1">
    <location>
        <begin position="1"/>
        <end position="60"/>
    </location>
</feature>
<dbReference type="EMBL" id="JBCEZU010000434">
    <property type="protein sequence ID" value="KAK9519392.1"/>
    <property type="molecule type" value="Genomic_DNA"/>
</dbReference>
<feature type="compositionally biased region" description="Acidic residues" evidence="1">
    <location>
        <begin position="34"/>
        <end position="54"/>
    </location>
</feature>
<comment type="caution">
    <text evidence="2">The sequence shown here is derived from an EMBL/GenBank/DDBJ whole genome shotgun (WGS) entry which is preliminary data.</text>
</comment>
<sequence length="231" mass="23744">MCHGPEEVVEEAVEEVVEEEEEEETEDMSTAGDSSDETQGEEMSGDEQEEEGEEAPVITGAAAEAAAVIAAAAAGPETTAAVTVLARTAAAAVPAGAATEAAGAAEPESFVADVGVGPATPSIQLGPRSDELRVSARLKKQSLMKPDKVQVLRLTLERKQEEPGKILEAGLLAGPEVPTVMEPSVGLVDITGSTAGCSSSKRSDSSDTDMDVAKIQAVRKRGSDLSKKKGQ</sequence>
<name>A0AAW1EAV1_ZOAVI</name>
<evidence type="ECO:0000313" key="2">
    <source>
        <dbReference type="EMBL" id="KAK9519392.1"/>
    </source>
</evidence>
<feature type="compositionally biased region" description="Acidic residues" evidence="1">
    <location>
        <begin position="7"/>
        <end position="27"/>
    </location>
</feature>
<proteinExistence type="predicted"/>
<gene>
    <name evidence="2" type="ORF">VZT92_022127</name>
</gene>
<reference evidence="2 3" key="1">
    <citation type="journal article" date="2024" name="Genome Biol. Evol.">
        <title>Chromosome-level genome assembly of the viviparous eelpout Zoarces viviparus.</title>
        <authorList>
            <person name="Fuhrmann N."/>
            <person name="Brasseur M.V."/>
            <person name="Bakowski C.E."/>
            <person name="Podsiadlowski L."/>
            <person name="Prost S."/>
            <person name="Krehenwinkel H."/>
            <person name="Mayer C."/>
        </authorList>
    </citation>
    <scope>NUCLEOTIDE SEQUENCE [LARGE SCALE GENOMIC DNA]</scope>
    <source>
        <strain evidence="2">NO-MEL_2022_Ind0_liver</strain>
    </source>
</reference>
<feature type="region of interest" description="Disordered" evidence="1">
    <location>
        <begin position="191"/>
        <end position="212"/>
    </location>
</feature>
<accession>A0AAW1EAV1</accession>
<dbReference type="Proteomes" id="UP001488805">
    <property type="component" value="Unassembled WGS sequence"/>
</dbReference>
<organism evidence="2 3">
    <name type="scientific">Zoarces viviparus</name>
    <name type="common">Viviparous eelpout</name>
    <name type="synonym">Blennius viviparus</name>
    <dbReference type="NCBI Taxonomy" id="48416"/>
    <lineage>
        <taxon>Eukaryota</taxon>
        <taxon>Metazoa</taxon>
        <taxon>Chordata</taxon>
        <taxon>Craniata</taxon>
        <taxon>Vertebrata</taxon>
        <taxon>Euteleostomi</taxon>
        <taxon>Actinopterygii</taxon>
        <taxon>Neopterygii</taxon>
        <taxon>Teleostei</taxon>
        <taxon>Neoteleostei</taxon>
        <taxon>Acanthomorphata</taxon>
        <taxon>Eupercaria</taxon>
        <taxon>Perciformes</taxon>
        <taxon>Cottioidei</taxon>
        <taxon>Zoarcales</taxon>
        <taxon>Zoarcidae</taxon>
        <taxon>Zoarcinae</taxon>
        <taxon>Zoarces</taxon>
    </lineage>
</organism>
<protein>
    <submittedName>
        <fullName evidence="2">Uncharacterized protein</fullName>
    </submittedName>
</protein>
<evidence type="ECO:0000313" key="3">
    <source>
        <dbReference type="Proteomes" id="UP001488805"/>
    </source>
</evidence>
<dbReference type="AlphaFoldDB" id="A0AAW1EAV1"/>
<keyword evidence="3" id="KW-1185">Reference proteome</keyword>